<reference evidence="4" key="1">
    <citation type="submission" date="2022-11" db="UniProtKB">
        <authorList>
            <consortium name="WormBaseParasite"/>
        </authorList>
    </citation>
    <scope>IDENTIFICATION</scope>
</reference>
<keyword evidence="1" id="KW-0812">Transmembrane</keyword>
<dbReference type="InterPro" id="IPR056868">
    <property type="entry name" value="Lipocalin_dom_nem"/>
</dbReference>
<dbReference type="AlphaFoldDB" id="A0A915IXD2"/>
<organism evidence="3 4">
    <name type="scientific">Romanomermis culicivorax</name>
    <name type="common">Nematode worm</name>
    <dbReference type="NCBI Taxonomy" id="13658"/>
    <lineage>
        <taxon>Eukaryota</taxon>
        <taxon>Metazoa</taxon>
        <taxon>Ecdysozoa</taxon>
        <taxon>Nematoda</taxon>
        <taxon>Enoplea</taxon>
        <taxon>Dorylaimia</taxon>
        <taxon>Mermithida</taxon>
        <taxon>Mermithoidea</taxon>
        <taxon>Mermithidae</taxon>
        <taxon>Romanomermis</taxon>
    </lineage>
</organism>
<dbReference type="WBParaSite" id="nRc.2.0.1.t18422-RA">
    <property type="protein sequence ID" value="nRc.2.0.1.t18422-RA"/>
    <property type="gene ID" value="nRc.2.0.1.g18422"/>
</dbReference>
<proteinExistence type="predicted"/>
<evidence type="ECO:0000256" key="1">
    <source>
        <dbReference type="SAM" id="Phobius"/>
    </source>
</evidence>
<keyword evidence="1" id="KW-1133">Transmembrane helix</keyword>
<sequence length="234" mass="25258">MVRRCFYQYLVLWGYLSVCSAVTLLDLIPFNFGQKRYDPSLGDYASQGVGFINYLANVRPSVVAKTNQFQQTNLLGLADTKGIPDLPGLPNIPLLSGVPAVPGLAGSIPGAGGCLPKGTPLVNVASPSILQDLLRGIPGAQDLFKSLTKPAKIDPKSLMGKWYWVISTPSVLSRYCATSELNNVCKNLSVKPDLYLTARPRSRQHGKATVTAAVTNRMSVHVTCNQSYLTSVFV</sequence>
<evidence type="ECO:0000313" key="4">
    <source>
        <dbReference type="WBParaSite" id="nRc.2.0.1.t18422-RA"/>
    </source>
</evidence>
<evidence type="ECO:0000313" key="3">
    <source>
        <dbReference type="Proteomes" id="UP000887565"/>
    </source>
</evidence>
<dbReference type="Pfam" id="PF24976">
    <property type="entry name" value="Lipocalin_10"/>
    <property type="match status" value="1"/>
</dbReference>
<protein>
    <recommendedName>
        <fullName evidence="2">Lipocalin domain-containing protein</fullName>
    </recommendedName>
</protein>
<feature type="transmembrane region" description="Helical" evidence="1">
    <location>
        <begin position="6"/>
        <end position="28"/>
    </location>
</feature>
<accession>A0A915IXD2</accession>
<dbReference type="Proteomes" id="UP000887565">
    <property type="component" value="Unplaced"/>
</dbReference>
<name>A0A915IXD2_ROMCU</name>
<feature type="domain" description="Lipocalin" evidence="2">
    <location>
        <begin position="138"/>
        <end position="187"/>
    </location>
</feature>
<keyword evidence="3" id="KW-1185">Reference proteome</keyword>
<evidence type="ECO:0000259" key="2">
    <source>
        <dbReference type="Pfam" id="PF24976"/>
    </source>
</evidence>
<keyword evidence="1" id="KW-0472">Membrane</keyword>